<organism evidence="8 9">
    <name type="scientific">Mytilus galloprovincialis</name>
    <name type="common">Mediterranean mussel</name>
    <dbReference type="NCBI Taxonomy" id="29158"/>
    <lineage>
        <taxon>Eukaryota</taxon>
        <taxon>Metazoa</taxon>
        <taxon>Spiralia</taxon>
        <taxon>Lophotrochozoa</taxon>
        <taxon>Mollusca</taxon>
        <taxon>Bivalvia</taxon>
        <taxon>Autobranchia</taxon>
        <taxon>Pteriomorphia</taxon>
        <taxon>Mytilida</taxon>
        <taxon>Mytiloidea</taxon>
        <taxon>Mytilidae</taxon>
        <taxon>Mytilinae</taxon>
        <taxon>Mytilus</taxon>
    </lineage>
</organism>
<protein>
    <submittedName>
        <fullName evidence="8">Kalirin</fullName>
        <ecNumber evidence="8">2.7.11.1</ecNumber>
    </submittedName>
</protein>
<evidence type="ECO:0000256" key="5">
    <source>
        <dbReference type="SAM" id="MobiDB-lite"/>
    </source>
</evidence>
<feature type="transmembrane region" description="Helical" evidence="6">
    <location>
        <begin position="643"/>
        <end position="668"/>
    </location>
</feature>
<dbReference type="Proteomes" id="UP000596742">
    <property type="component" value="Unassembled WGS sequence"/>
</dbReference>
<feature type="transmembrane region" description="Helical" evidence="6">
    <location>
        <begin position="688"/>
        <end position="710"/>
    </location>
</feature>
<feature type="transmembrane region" description="Helical" evidence="6">
    <location>
        <begin position="521"/>
        <end position="543"/>
    </location>
</feature>
<keyword evidence="4 6" id="KW-0472">Membrane</keyword>
<evidence type="ECO:0000256" key="1">
    <source>
        <dbReference type="ARBA" id="ARBA00004141"/>
    </source>
</evidence>
<dbReference type="Gene3D" id="1.20.58.60">
    <property type="match status" value="2"/>
</dbReference>
<dbReference type="PANTHER" id="PTHR45816:SF4">
    <property type="entry name" value="RYR_IP3R HOMOLOGY ASSOCIATED DOMAIN-CONTAINING PROTEIN"/>
    <property type="match status" value="1"/>
</dbReference>
<dbReference type="SMART" id="SM00516">
    <property type="entry name" value="SEC14"/>
    <property type="match status" value="1"/>
</dbReference>
<dbReference type="PROSITE" id="PS50191">
    <property type="entry name" value="CRAL_TRIO"/>
    <property type="match status" value="1"/>
</dbReference>
<dbReference type="Pfam" id="PF00435">
    <property type="entry name" value="Spectrin"/>
    <property type="match status" value="1"/>
</dbReference>
<evidence type="ECO:0000313" key="9">
    <source>
        <dbReference type="Proteomes" id="UP000596742"/>
    </source>
</evidence>
<keyword evidence="2 6" id="KW-0812">Transmembrane</keyword>
<dbReference type="Pfam" id="PF00520">
    <property type="entry name" value="Ion_trans"/>
    <property type="match status" value="1"/>
</dbReference>
<dbReference type="OrthoDB" id="10256089at2759"/>
<gene>
    <name evidence="8" type="ORF">MGAL_10B021870</name>
</gene>
<dbReference type="GO" id="GO:0005216">
    <property type="term" value="F:monoatomic ion channel activity"/>
    <property type="evidence" value="ECO:0007669"/>
    <property type="project" value="InterPro"/>
</dbReference>
<sequence length="1293" mass="147012">HWNVLRVRLLSPVFVITWRNIKPFMSDGFVSIVDDTTLQPIKILRDTGASQSLLLEGVLPLSEKTSVGASVLLQGVELGCIDVPLHRIYLKSDLITGPVVVGVRPNLPVEGVTLLLGNDLARNKVVAEPIVTSEPVVDVKSPEDDAELYPACVVTRAMARKQQNENLQEDKFDYMDLSDTFIADIEDPGNSEKAIIKPPSVNKNVIMPWPDVNSHSLDRNNLLEEQHKDPENLLRNQSHTKSLNLVCETLQFLDCICGSTTGGLGLLGLYINETNVDLINQALSSLTEYCQGPCHENQNAIALHESNGIDIIIALLLNDIMPLGKHRMDLVLELKNNASKLLLAIMESRHDSENAERILYSMNSKQLVDIAKNAFHQEDSVNDDEEDDEEREASPKAVGHNIYILATQLALHNKELANHLKPSGDLWGDQALEFYEKHTAQIEISRQDRTMERIVFPIPEICEYLTEETKVKIYATAERDEQGSKVAEFFERHEDMFAEMKWQKKLRANPYLSWFSSHMSLWSSITFNFAVLINLMVAFFYPFDDTKKNELDPRLSWLVWTAMFGSLTLVITVGVNPSAIRTLIASTILRFIFSFGLEPTLWLLGALNVINKGIFLISLMGNRGTFTKPWQQVLTDFEFMYHILYLLLCVFGLCVHEFAYSLLLLDVVYREETLSNVIKSVTRNGRSIVLTAILAVILIYLFSILGFLFFQDDFLMEIEPVKIVQHTGGKRTDGLKAADIVPILRERVAYLSGGRDRRGGPILTFPSRTHNDRLDHDDLRRLMTYLARIPSDDVRDKGFTVILDMRGSTWQIVKPILKVLQECFPGSIYIAFIIKPEKFWEKQRTSLGSAKYAFETCMISLDNLTKSIEPTQLTREFDGALEYNHEQWIQLRLMLEEFICKALDLLDKLDELGNILTNPELPDNLNGAQCRLEEHNQLKRRVNMAPVEQLGMEGQRILMEITGDQQQGRRFVVSATADFQSSVPQISQLLDRMHGQKQHLNQLWSVKRLRLEQCLQLRIFEEDVEKMFDWIGHNKDMFLVHYTEIGNSHQMAVELEVEHSQFANSAVNVYVNITRILGMAQKLCDGGHYASSSIRMQASRLEREWKNLAAALDDRSAVLNMSTSFHKKAEQYLAQVIGWRQACEDPGIPNNIHELETSLQQHQSLIEAISQSYAEVCQDGKQLLDTLQTPVSSSSMNSITAKADYSEASGHVLDVVHEVLAHQRHLEQTWHTKKVKLHQRLGLRLFQQDVKQVIDWLDSHGDGFLKKNTTIGRSLQRGKALQKSHEHFETVAQ</sequence>
<keyword evidence="9" id="KW-1185">Reference proteome</keyword>
<dbReference type="InterPro" id="IPR018159">
    <property type="entry name" value="Spectrin/alpha-actinin"/>
</dbReference>
<feature type="non-terminal residue" evidence="8">
    <location>
        <position position="1"/>
    </location>
</feature>
<evidence type="ECO:0000259" key="7">
    <source>
        <dbReference type="PROSITE" id="PS50191"/>
    </source>
</evidence>
<dbReference type="InterPro" id="IPR015925">
    <property type="entry name" value="Ryanodine_IP3_receptor"/>
</dbReference>
<dbReference type="GO" id="GO:0004674">
    <property type="term" value="F:protein serine/threonine kinase activity"/>
    <property type="evidence" value="ECO:0007669"/>
    <property type="project" value="UniProtKB-EC"/>
</dbReference>
<dbReference type="SMART" id="SM00150">
    <property type="entry name" value="SPEC"/>
    <property type="match status" value="3"/>
</dbReference>
<dbReference type="EC" id="2.7.11.1" evidence="8"/>
<dbReference type="Pfam" id="PF08454">
    <property type="entry name" value="RIH_assoc"/>
    <property type="match status" value="1"/>
</dbReference>
<evidence type="ECO:0000256" key="3">
    <source>
        <dbReference type="ARBA" id="ARBA00022989"/>
    </source>
</evidence>
<keyword evidence="3 6" id="KW-1133">Transmembrane helix</keyword>
<dbReference type="SUPFAM" id="SSF46966">
    <property type="entry name" value="Spectrin repeat"/>
    <property type="match status" value="3"/>
</dbReference>
<feature type="compositionally biased region" description="Acidic residues" evidence="5">
    <location>
        <begin position="380"/>
        <end position="391"/>
    </location>
</feature>
<dbReference type="InterPro" id="IPR002017">
    <property type="entry name" value="Spectrin_repeat"/>
</dbReference>
<feature type="domain" description="CRAL-TRIO" evidence="7">
    <location>
        <begin position="740"/>
        <end position="885"/>
    </location>
</feature>
<dbReference type="GO" id="GO:0016020">
    <property type="term" value="C:membrane"/>
    <property type="evidence" value="ECO:0007669"/>
    <property type="project" value="UniProtKB-SubCell"/>
</dbReference>
<evidence type="ECO:0000313" key="8">
    <source>
        <dbReference type="EMBL" id="VDI80084.1"/>
    </source>
</evidence>
<proteinExistence type="predicted"/>
<name>A0A8B6HHY4_MYTGA</name>
<dbReference type="InterPro" id="IPR013662">
    <property type="entry name" value="RIH_assoc-dom"/>
</dbReference>
<feature type="region of interest" description="Disordered" evidence="5">
    <location>
        <begin position="376"/>
        <end position="396"/>
    </location>
</feature>
<feature type="non-terminal residue" evidence="8">
    <location>
        <position position="1293"/>
    </location>
</feature>
<dbReference type="Gene3D" id="3.40.525.10">
    <property type="entry name" value="CRAL-TRIO lipid binding domain"/>
    <property type="match status" value="1"/>
</dbReference>
<dbReference type="PANTHER" id="PTHR45816">
    <property type="entry name" value="MIR DOMAIN-CONTAINING PROTEIN"/>
    <property type="match status" value="1"/>
</dbReference>
<evidence type="ECO:0000256" key="4">
    <source>
        <dbReference type="ARBA" id="ARBA00023136"/>
    </source>
</evidence>
<dbReference type="Pfam" id="PF13716">
    <property type="entry name" value="CRAL_TRIO_2"/>
    <property type="match status" value="1"/>
</dbReference>
<evidence type="ECO:0000256" key="2">
    <source>
        <dbReference type="ARBA" id="ARBA00022692"/>
    </source>
</evidence>
<dbReference type="EMBL" id="UYJE01010138">
    <property type="protein sequence ID" value="VDI80084.1"/>
    <property type="molecule type" value="Genomic_DNA"/>
</dbReference>
<dbReference type="GO" id="GO:0006816">
    <property type="term" value="P:calcium ion transport"/>
    <property type="evidence" value="ECO:0007669"/>
    <property type="project" value="InterPro"/>
</dbReference>
<dbReference type="InterPro" id="IPR001251">
    <property type="entry name" value="CRAL-TRIO_dom"/>
</dbReference>
<comment type="subcellular location">
    <subcellularLocation>
        <location evidence="1">Membrane</location>
        <topology evidence="1">Multi-pass membrane protein</topology>
    </subcellularLocation>
</comment>
<dbReference type="InterPro" id="IPR036865">
    <property type="entry name" value="CRAL-TRIO_dom_sf"/>
</dbReference>
<dbReference type="CDD" id="cd00170">
    <property type="entry name" value="SEC14"/>
    <property type="match status" value="1"/>
</dbReference>
<reference evidence="8" key="1">
    <citation type="submission" date="2018-11" db="EMBL/GenBank/DDBJ databases">
        <authorList>
            <person name="Alioto T."/>
            <person name="Alioto T."/>
        </authorList>
    </citation>
    <scope>NUCLEOTIDE SEQUENCE</scope>
</reference>
<feature type="transmembrane region" description="Helical" evidence="6">
    <location>
        <begin position="555"/>
        <end position="576"/>
    </location>
</feature>
<dbReference type="SUPFAM" id="SSF52087">
    <property type="entry name" value="CRAL/TRIO domain"/>
    <property type="match status" value="1"/>
</dbReference>
<keyword evidence="8" id="KW-0808">Transferase</keyword>
<comment type="caution">
    <text evidence="8">The sequence shown here is derived from an EMBL/GenBank/DDBJ whole genome shotgun (WGS) entry which is preliminary data.</text>
</comment>
<dbReference type="InterPro" id="IPR005821">
    <property type="entry name" value="Ion_trans_dom"/>
</dbReference>
<accession>A0A8B6HHY4</accession>
<dbReference type="CDD" id="cd00176">
    <property type="entry name" value="SPEC"/>
    <property type="match status" value="1"/>
</dbReference>
<evidence type="ECO:0000256" key="6">
    <source>
        <dbReference type="SAM" id="Phobius"/>
    </source>
</evidence>